<evidence type="ECO:0000313" key="6">
    <source>
        <dbReference type="EMBL" id="CAP55544.1"/>
    </source>
</evidence>
<name>A9HGS9_GLUDA</name>
<dbReference type="Pfam" id="PF12802">
    <property type="entry name" value="MarR_2"/>
    <property type="match status" value="1"/>
</dbReference>
<evidence type="ECO:0000256" key="1">
    <source>
        <dbReference type="ARBA" id="ARBA00023015"/>
    </source>
</evidence>
<evidence type="ECO:0000256" key="3">
    <source>
        <dbReference type="ARBA" id="ARBA00023163"/>
    </source>
</evidence>
<evidence type="ECO:0000256" key="2">
    <source>
        <dbReference type="ARBA" id="ARBA00023125"/>
    </source>
</evidence>
<dbReference type="InterPro" id="IPR023187">
    <property type="entry name" value="Tscrpt_reg_MarR-type_CS"/>
</dbReference>
<dbReference type="InterPro" id="IPR036390">
    <property type="entry name" value="WH_DNA-bd_sf"/>
</dbReference>
<keyword evidence="1" id="KW-0805">Transcription regulation</keyword>
<keyword evidence="2" id="KW-0238">DNA-binding</keyword>
<accession>A9HGS9</accession>
<dbReference type="GO" id="GO:0003677">
    <property type="term" value="F:DNA binding"/>
    <property type="evidence" value="ECO:0007669"/>
    <property type="project" value="UniProtKB-KW"/>
</dbReference>
<dbReference type="EMBL" id="AM889285">
    <property type="protein sequence ID" value="CAP55544.1"/>
    <property type="molecule type" value="Genomic_DNA"/>
</dbReference>
<organism evidence="6 7">
    <name type="scientific">Gluconacetobacter diazotrophicus (strain ATCC 49037 / DSM 5601 / CCUG 37298 / CIP 103539 / LMG 7603 / PAl5)</name>
    <dbReference type="NCBI Taxonomy" id="272568"/>
    <lineage>
        <taxon>Bacteria</taxon>
        <taxon>Pseudomonadati</taxon>
        <taxon>Pseudomonadota</taxon>
        <taxon>Alphaproteobacteria</taxon>
        <taxon>Acetobacterales</taxon>
        <taxon>Acetobacteraceae</taxon>
        <taxon>Gluconacetobacter</taxon>
    </lineage>
</organism>
<feature type="region of interest" description="Disordered" evidence="4">
    <location>
        <begin position="29"/>
        <end position="53"/>
    </location>
</feature>
<proteinExistence type="predicted"/>
<dbReference type="PRINTS" id="PR00598">
    <property type="entry name" value="HTHMARR"/>
</dbReference>
<dbReference type="GO" id="GO:0003700">
    <property type="term" value="F:DNA-binding transcription factor activity"/>
    <property type="evidence" value="ECO:0007669"/>
    <property type="project" value="InterPro"/>
</dbReference>
<dbReference type="SMART" id="SM00347">
    <property type="entry name" value="HTH_MARR"/>
    <property type="match status" value="1"/>
</dbReference>
<dbReference type="KEGG" id="gdi:GDI1601"/>
<sequence>MPIGDHAEIALAPARHFWKRALDPYHREHTNHSDAHQCQGNQVASRMDDSERSVRERSFGRRLAHLGAAWRRQIDHDLRDFGLTEATWRPILYLGQLPAPVRQTALARVLDIEAPSLARLLDVLERQGLIVRIRDEEDRRSNLVRLTRQGHAIEQQVRQAADSVSARLLATVTDDELQTCYAVFDRIDSALGARRDPSSRRPTKMGAVA</sequence>
<dbReference type="InterPro" id="IPR000835">
    <property type="entry name" value="HTH_MarR-typ"/>
</dbReference>
<dbReference type="PANTHER" id="PTHR42756:SF1">
    <property type="entry name" value="TRANSCRIPTIONAL REPRESSOR OF EMRAB OPERON"/>
    <property type="match status" value="1"/>
</dbReference>
<keyword evidence="7" id="KW-1185">Reference proteome</keyword>
<feature type="domain" description="HTH marR-type" evidence="5">
    <location>
        <begin position="56"/>
        <end position="189"/>
    </location>
</feature>
<dbReference type="InterPro" id="IPR036388">
    <property type="entry name" value="WH-like_DNA-bd_sf"/>
</dbReference>
<dbReference type="PANTHER" id="PTHR42756">
    <property type="entry name" value="TRANSCRIPTIONAL REGULATOR, MARR"/>
    <property type="match status" value="1"/>
</dbReference>
<evidence type="ECO:0000259" key="5">
    <source>
        <dbReference type="PROSITE" id="PS50995"/>
    </source>
</evidence>
<dbReference type="PROSITE" id="PS01117">
    <property type="entry name" value="HTH_MARR_1"/>
    <property type="match status" value="1"/>
</dbReference>
<evidence type="ECO:0000313" key="7">
    <source>
        <dbReference type="Proteomes" id="UP000001176"/>
    </source>
</evidence>
<keyword evidence="3" id="KW-0804">Transcription</keyword>
<dbReference type="Proteomes" id="UP000001176">
    <property type="component" value="Chromosome"/>
</dbReference>
<protein>
    <submittedName>
        <fullName evidence="6">Putative transcriptional regulator</fullName>
    </submittedName>
</protein>
<gene>
    <name evidence="6" type="ordered locus">GDI1601</name>
</gene>
<dbReference type="AlphaFoldDB" id="A9HGS9"/>
<dbReference type="PROSITE" id="PS50995">
    <property type="entry name" value="HTH_MARR_2"/>
    <property type="match status" value="1"/>
</dbReference>
<dbReference type="SUPFAM" id="SSF46785">
    <property type="entry name" value="Winged helix' DNA-binding domain"/>
    <property type="match status" value="1"/>
</dbReference>
<evidence type="ECO:0000256" key="4">
    <source>
        <dbReference type="SAM" id="MobiDB-lite"/>
    </source>
</evidence>
<dbReference type="Gene3D" id="1.10.10.10">
    <property type="entry name" value="Winged helix-like DNA-binding domain superfamily/Winged helix DNA-binding domain"/>
    <property type="match status" value="1"/>
</dbReference>
<reference evidence="6 7" key="1">
    <citation type="journal article" date="2009" name="BMC Genomics">
        <title>Complete genome sequence of the sugarcane nitrogen-fixing endophyte Gluconacetobacter diazotrophicus Pal5.</title>
        <authorList>
            <person name="Bertalan M."/>
            <person name="Albano R."/>
            <person name="Padua V."/>
            <person name="Rouws L."/>
            <person name="Rojas C."/>
            <person name="Hemerly A."/>
            <person name="Teixeira K."/>
            <person name="Schwab S."/>
            <person name="Araujo J."/>
            <person name="Oliveira A."/>
            <person name="Franca L."/>
            <person name="Magalhaes V."/>
            <person name="Alqueres S."/>
            <person name="Cardoso A."/>
            <person name="Almeida W."/>
            <person name="Loureiro M.M."/>
            <person name="Nogueira E."/>
            <person name="Cidade D."/>
            <person name="Oliveira D."/>
            <person name="Simao T."/>
            <person name="Macedo J."/>
            <person name="Valadao A."/>
            <person name="Dreschsel M."/>
            <person name="Freitas F."/>
            <person name="Vidal M."/>
            <person name="Guedes H."/>
            <person name="Rodrigues E."/>
            <person name="Meneses C."/>
            <person name="Brioso P."/>
            <person name="Pozzer L."/>
            <person name="Figueiredo D."/>
            <person name="Montano H."/>
            <person name="Junior J."/>
            <person name="Filho G."/>
            <person name="Flores V."/>
            <person name="Ferreira B."/>
            <person name="Branco A."/>
            <person name="Gonzalez P."/>
            <person name="Guillobel H."/>
            <person name="Lemos M."/>
            <person name="Seibel L."/>
            <person name="Macedo J."/>
            <person name="Alves-Ferreira M."/>
            <person name="Sachetto-Martins G."/>
            <person name="Coelho A."/>
            <person name="Santos E."/>
            <person name="Amaral G."/>
            <person name="Neves A."/>
            <person name="Pacheco A.B."/>
            <person name="Carvalho D."/>
            <person name="Lery L."/>
            <person name="Bisch P."/>
            <person name="Rossle S.C."/>
            <person name="Urmenyi T."/>
            <person name="Kruger W.V."/>
            <person name="Martins O."/>
            <person name="Baldani J.I."/>
            <person name="Ferreira P.C."/>
        </authorList>
    </citation>
    <scope>NUCLEOTIDE SEQUENCE [LARGE SCALE GENOMIC DNA]</scope>
    <source>
        <strain evidence="7">ATCC 49037 / DSM 5601 / CCUG 37298 / CIP 103539 / LMG 7603 / PAl5</strain>
    </source>
</reference>